<dbReference type="Proteomes" id="UP000537141">
    <property type="component" value="Unassembled WGS sequence"/>
</dbReference>
<accession>A0A7X0TTA1</accession>
<evidence type="ECO:0000313" key="1">
    <source>
        <dbReference type="EMBL" id="MBB6542880.1"/>
    </source>
</evidence>
<protein>
    <submittedName>
        <fullName evidence="1">Uncharacterized protein</fullName>
    </submittedName>
</protein>
<dbReference type="AlphaFoldDB" id="A0A7X0TTA1"/>
<keyword evidence="2" id="KW-1185">Reference proteome</keyword>
<reference evidence="1 2" key="1">
    <citation type="submission" date="2020-08" db="EMBL/GenBank/DDBJ databases">
        <title>Genomic Encyclopedia of Type Strains, Phase IV (KMG-IV): sequencing the most valuable type-strain genomes for metagenomic binning, comparative biology and taxonomic classification.</title>
        <authorList>
            <person name="Goeker M."/>
        </authorList>
    </citation>
    <scope>NUCLEOTIDE SEQUENCE [LARGE SCALE GENOMIC DNA]</scope>
    <source>
        <strain evidence="1 2">DSM 26287</strain>
    </source>
</reference>
<proteinExistence type="predicted"/>
<gene>
    <name evidence="1" type="ORF">HNQ55_001380</name>
</gene>
<name>A0A7X0TTA1_9GAMM</name>
<evidence type="ECO:0000313" key="2">
    <source>
        <dbReference type="Proteomes" id="UP000537141"/>
    </source>
</evidence>
<dbReference type="EMBL" id="JACHHU010000008">
    <property type="protein sequence ID" value="MBB6542880.1"/>
    <property type="molecule type" value="Genomic_DNA"/>
</dbReference>
<organism evidence="1 2">
    <name type="scientific">Thalassotalea piscium</name>
    <dbReference type="NCBI Taxonomy" id="1230533"/>
    <lineage>
        <taxon>Bacteria</taxon>
        <taxon>Pseudomonadati</taxon>
        <taxon>Pseudomonadota</taxon>
        <taxon>Gammaproteobacteria</taxon>
        <taxon>Alteromonadales</taxon>
        <taxon>Colwelliaceae</taxon>
        <taxon>Thalassotalea</taxon>
    </lineage>
</organism>
<comment type="caution">
    <text evidence="1">The sequence shown here is derived from an EMBL/GenBank/DDBJ whole genome shotgun (WGS) entry which is preliminary data.</text>
</comment>
<dbReference type="RefSeq" id="WP_281401819.1">
    <property type="nucleotide sequence ID" value="NZ_AP027362.1"/>
</dbReference>
<sequence length="41" mass="4530">MKKLYASLAQFISINDLADKAPIEPVLIPISDQTQDITNTL</sequence>